<reference evidence="7 8" key="1">
    <citation type="submission" date="2012-08" db="EMBL/GenBank/DDBJ databases">
        <title>Draft Genome Sequences of Lactobacillus equicursoris CIP 110162T, isolated from thoroughbred racehorse feces and Lactobacillus sp. CRBIP 24.137 isolated from urine of human.</title>
        <authorList>
            <person name="Cousin S."/>
            <person name="Loux V."/>
            <person name="Ma L."/>
            <person name="Creno S."/>
            <person name="Clermont D."/>
            <person name="Bizet C."/>
            <person name="Bouchier C."/>
        </authorList>
    </citation>
    <scope>NUCLEOTIDE SEQUENCE [LARGE SCALE GENOMIC DNA]</scope>
    <source>
        <strain evidence="7 8">66c</strain>
    </source>
</reference>
<dbReference type="GO" id="GO:0003723">
    <property type="term" value="F:RNA binding"/>
    <property type="evidence" value="ECO:0007669"/>
    <property type="project" value="UniProtKB-KW"/>
</dbReference>
<dbReference type="OrthoDB" id="1862673at2"/>
<protein>
    <recommendedName>
        <fullName evidence="3">CRISPR system Cms protein Csm2</fullName>
    </recommendedName>
    <alternativeName>
        <fullName evidence="6">CRISPR type III A-associated protein Csm2</fullName>
    </alternativeName>
</protein>
<evidence type="ECO:0000313" key="7">
    <source>
        <dbReference type="EMBL" id="CCK84277.1"/>
    </source>
</evidence>
<dbReference type="InterPro" id="IPR010149">
    <property type="entry name" value="CRISPR-assoc_prot_Csm2_III-A"/>
</dbReference>
<keyword evidence="4" id="KW-0694">RNA-binding</keyword>
<dbReference type="RefSeq" id="WP_009558437.1">
    <property type="nucleotide sequence ID" value="NZ_CALZ01000128.1"/>
</dbReference>
<comment type="function">
    <text evidence="1">This subunit may be involved in monitoring complementarity of crRNA and target RNA.</text>
</comment>
<proteinExistence type="inferred from homology"/>
<dbReference type="GO" id="GO:0051607">
    <property type="term" value="P:defense response to virus"/>
    <property type="evidence" value="ECO:0007669"/>
    <property type="project" value="UniProtKB-KW"/>
</dbReference>
<dbReference type="Proteomes" id="UP000009325">
    <property type="component" value="Unassembled WGS sequence"/>
</dbReference>
<comment type="caution">
    <text evidence="7">The sequence shown here is derived from an EMBL/GenBank/DDBJ whole genome shotgun (WGS) entry which is preliminary data.</text>
</comment>
<dbReference type="EMBL" id="CALZ01000128">
    <property type="protein sequence ID" value="CCK84277.1"/>
    <property type="molecule type" value="Genomic_DNA"/>
</dbReference>
<evidence type="ECO:0000256" key="4">
    <source>
        <dbReference type="ARBA" id="ARBA00022884"/>
    </source>
</evidence>
<name>K0NG49_9LACO</name>
<dbReference type="NCBIfam" id="TIGR01870">
    <property type="entry name" value="cas_TM1810_Csm2"/>
    <property type="match status" value="1"/>
</dbReference>
<evidence type="ECO:0000256" key="1">
    <source>
        <dbReference type="ARBA" id="ARBA00003640"/>
    </source>
</evidence>
<dbReference type="AlphaFoldDB" id="K0NG49"/>
<evidence type="ECO:0000256" key="2">
    <source>
        <dbReference type="ARBA" id="ARBA00006896"/>
    </source>
</evidence>
<organism evidence="7 8">
    <name type="scientific">Lactobacillus equicursoris 66c</name>
    <dbReference type="NCBI Taxonomy" id="872326"/>
    <lineage>
        <taxon>Bacteria</taxon>
        <taxon>Bacillati</taxon>
        <taxon>Bacillota</taxon>
        <taxon>Bacilli</taxon>
        <taxon>Lactobacillales</taxon>
        <taxon>Lactobacillaceae</taxon>
        <taxon>Lactobacillus</taxon>
    </lineage>
</organism>
<comment type="similarity">
    <text evidence="2">Belongs to the CRISPR-associated Csm2 family.</text>
</comment>
<evidence type="ECO:0000313" key="8">
    <source>
        <dbReference type="Proteomes" id="UP000009325"/>
    </source>
</evidence>
<sequence>MAFQAGRNNNRNQEPVKHIAEGITVSFKPNSYVSEAEEVIKACKNELHFKVRKDEITYSQLRKILAMTSTIYDLANMGDVETALEKVQYFKIQLIYTAGRNEAMREFIDASRLVLICDLISKYAERNKPVRKKLIRLCKYMEALVAYFKYYGGKD</sequence>
<evidence type="ECO:0000256" key="3">
    <source>
        <dbReference type="ARBA" id="ARBA00016118"/>
    </source>
</evidence>
<evidence type="ECO:0000256" key="5">
    <source>
        <dbReference type="ARBA" id="ARBA00023118"/>
    </source>
</evidence>
<keyword evidence="5" id="KW-0051">Antiviral defense</keyword>
<evidence type="ECO:0000256" key="6">
    <source>
        <dbReference type="ARBA" id="ARBA00031723"/>
    </source>
</evidence>
<dbReference type="Pfam" id="PF03750">
    <property type="entry name" value="Csm2_III-A"/>
    <property type="match status" value="1"/>
</dbReference>
<accession>K0NG49</accession>
<gene>
    <name evidence="7" type="ORF">BN146_08590</name>
</gene>